<evidence type="ECO:0000256" key="1">
    <source>
        <dbReference type="SAM" id="MobiDB-lite"/>
    </source>
</evidence>
<dbReference type="Proteomes" id="UP000297595">
    <property type="component" value="Unassembled WGS sequence"/>
</dbReference>
<evidence type="ECO:0000313" key="2">
    <source>
        <dbReference type="EMBL" id="TGJ69898.1"/>
    </source>
</evidence>
<sequence>MSMLIMKGLPILLLLPSSFIVTHHKLTLFLTSINLALLTSVKAHFSSSLQSISCSLTSVNQVLHSSSEAMSNQNFIVVLATATPASAAIVPATGPEKSSASASKIAPTSGPQKVPATPRSRL</sequence>
<dbReference type="EMBL" id="SOZJ01000003">
    <property type="protein sequence ID" value="TGJ69898.1"/>
    <property type="molecule type" value="Genomic_DNA"/>
</dbReference>
<protein>
    <submittedName>
        <fullName evidence="2">Uncharacterized protein</fullName>
    </submittedName>
</protein>
<proteinExistence type="predicted"/>
<accession>A0A7C8PXS2</accession>
<comment type="caution">
    <text evidence="2">The sequence shown here is derived from an EMBL/GenBank/DDBJ whole genome shotgun (WGS) entry which is preliminary data.</text>
</comment>
<name>A0A7C8PXS2_ORBOL</name>
<gene>
    <name evidence="2" type="ORF">EYR41_005905</name>
</gene>
<feature type="region of interest" description="Disordered" evidence="1">
    <location>
        <begin position="92"/>
        <end position="122"/>
    </location>
</feature>
<evidence type="ECO:0000313" key="3">
    <source>
        <dbReference type="Proteomes" id="UP000297595"/>
    </source>
</evidence>
<dbReference type="AlphaFoldDB" id="A0A7C8PXS2"/>
<organism evidence="2 3">
    <name type="scientific">Orbilia oligospora</name>
    <name type="common">Nematode-trapping fungus</name>
    <name type="synonym">Arthrobotrys oligospora</name>
    <dbReference type="NCBI Taxonomy" id="2813651"/>
    <lineage>
        <taxon>Eukaryota</taxon>
        <taxon>Fungi</taxon>
        <taxon>Dikarya</taxon>
        <taxon>Ascomycota</taxon>
        <taxon>Pezizomycotina</taxon>
        <taxon>Orbiliomycetes</taxon>
        <taxon>Orbiliales</taxon>
        <taxon>Orbiliaceae</taxon>
        <taxon>Orbilia</taxon>
    </lineage>
</organism>
<reference evidence="2 3" key="1">
    <citation type="submission" date="2019-03" db="EMBL/GenBank/DDBJ databases">
        <title>Nematode-trapping fungi genome.</title>
        <authorList>
            <person name="Vidal-Diez De Ulzurrun G."/>
        </authorList>
    </citation>
    <scope>NUCLEOTIDE SEQUENCE [LARGE SCALE GENOMIC DNA]</scope>
    <source>
        <strain evidence="2 3">TWF154</strain>
    </source>
</reference>